<proteinExistence type="predicted"/>
<accession>A0A254THY2</accession>
<organism evidence="1 2">
    <name type="scientific">Noviherbaspirillum denitrificans</name>
    <dbReference type="NCBI Taxonomy" id="1968433"/>
    <lineage>
        <taxon>Bacteria</taxon>
        <taxon>Pseudomonadati</taxon>
        <taxon>Pseudomonadota</taxon>
        <taxon>Betaproteobacteria</taxon>
        <taxon>Burkholderiales</taxon>
        <taxon>Oxalobacteraceae</taxon>
        <taxon>Noviherbaspirillum</taxon>
    </lineage>
</organism>
<dbReference type="GO" id="GO:0016020">
    <property type="term" value="C:membrane"/>
    <property type="evidence" value="ECO:0007669"/>
    <property type="project" value="InterPro"/>
</dbReference>
<dbReference type="RefSeq" id="WP_088709065.1">
    <property type="nucleotide sequence ID" value="NZ_LSTO01000001.1"/>
</dbReference>
<sequence>MTESDIQTGLAHRITRRVFLRNMSMTAAAVAVTACGGGGASGTADLAEGAAAARATPTQQNPSAPDVQTAAADRAPVWNEIPTITFTEGVASTFSVAAYVSDDDTAALTILKNELALPPGVTFDSATRSFVYDGVGSAAATSGHILTAMEG</sequence>
<protein>
    <submittedName>
        <fullName evidence="1">Uncharacterized protein</fullName>
    </submittedName>
</protein>
<dbReference type="EMBL" id="LSTO01000001">
    <property type="protein sequence ID" value="OWW22241.1"/>
    <property type="molecule type" value="Genomic_DNA"/>
</dbReference>
<dbReference type="InterPro" id="IPR006311">
    <property type="entry name" value="TAT_signal"/>
</dbReference>
<dbReference type="Proteomes" id="UP000197535">
    <property type="component" value="Unassembled WGS sequence"/>
</dbReference>
<keyword evidence="2" id="KW-1185">Reference proteome</keyword>
<dbReference type="GO" id="GO:0005509">
    <property type="term" value="F:calcium ion binding"/>
    <property type="evidence" value="ECO:0007669"/>
    <property type="project" value="InterPro"/>
</dbReference>
<dbReference type="Gene3D" id="2.60.40.10">
    <property type="entry name" value="Immunoglobulins"/>
    <property type="match status" value="1"/>
</dbReference>
<evidence type="ECO:0000313" key="2">
    <source>
        <dbReference type="Proteomes" id="UP000197535"/>
    </source>
</evidence>
<gene>
    <name evidence="1" type="ORF">AYR66_24815</name>
</gene>
<reference evidence="1 2" key="1">
    <citation type="submission" date="2016-02" db="EMBL/GenBank/DDBJ databases">
        <authorList>
            <person name="Wen L."/>
            <person name="He K."/>
            <person name="Yang H."/>
        </authorList>
    </citation>
    <scope>NUCLEOTIDE SEQUENCE [LARGE SCALE GENOMIC DNA]</scope>
    <source>
        <strain evidence="1 2">TSA40</strain>
    </source>
</reference>
<dbReference type="InterPro" id="IPR013783">
    <property type="entry name" value="Ig-like_fold"/>
</dbReference>
<dbReference type="OrthoDB" id="8759023at2"/>
<evidence type="ECO:0000313" key="1">
    <source>
        <dbReference type="EMBL" id="OWW22241.1"/>
    </source>
</evidence>
<dbReference type="SUPFAM" id="SSF49313">
    <property type="entry name" value="Cadherin-like"/>
    <property type="match status" value="1"/>
</dbReference>
<comment type="caution">
    <text evidence="1">The sequence shown here is derived from an EMBL/GenBank/DDBJ whole genome shotgun (WGS) entry which is preliminary data.</text>
</comment>
<name>A0A254THY2_9BURK</name>
<dbReference type="PROSITE" id="PS51318">
    <property type="entry name" value="TAT"/>
    <property type="match status" value="1"/>
</dbReference>
<dbReference type="AlphaFoldDB" id="A0A254THY2"/>
<dbReference type="InterPro" id="IPR015919">
    <property type="entry name" value="Cadherin-like_sf"/>
</dbReference>